<keyword evidence="2" id="KW-1133">Transmembrane helix</keyword>
<dbReference type="AlphaFoldDB" id="A0A7C2G6E9"/>
<organism evidence="3">
    <name type="scientific">Thermus islandicus</name>
    <dbReference type="NCBI Taxonomy" id="540988"/>
    <lineage>
        <taxon>Bacteria</taxon>
        <taxon>Thermotogati</taxon>
        <taxon>Deinococcota</taxon>
        <taxon>Deinococci</taxon>
        <taxon>Thermales</taxon>
        <taxon>Thermaceae</taxon>
        <taxon>Thermus</taxon>
    </lineage>
</organism>
<name>A0A7C2G6E9_9DEIN</name>
<reference evidence="3" key="1">
    <citation type="journal article" date="2020" name="mSystems">
        <title>Genome- and Community-Level Interaction Insights into Carbon Utilization and Element Cycling Functions of Hydrothermarchaeota in Hydrothermal Sediment.</title>
        <authorList>
            <person name="Zhou Z."/>
            <person name="Liu Y."/>
            <person name="Xu W."/>
            <person name="Pan J."/>
            <person name="Luo Z.H."/>
            <person name="Li M."/>
        </authorList>
    </citation>
    <scope>NUCLEOTIDE SEQUENCE [LARGE SCALE GENOMIC DNA]</scope>
    <source>
        <strain evidence="3">SpSt-246</strain>
    </source>
</reference>
<dbReference type="EMBL" id="DSKL01000287">
    <property type="protein sequence ID" value="HEH82788.1"/>
    <property type="molecule type" value="Genomic_DNA"/>
</dbReference>
<feature type="region of interest" description="Disordered" evidence="1">
    <location>
        <begin position="73"/>
        <end position="97"/>
    </location>
</feature>
<evidence type="ECO:0000256" key="2">
    <source>
        <dbReference type="SAM" id="Phobius"/>
    </source>
</evidence>
<gene>
    <name evidence="3" type="ORF">ENP73_07420</name>
</gene>
<keyword evidence="2" id="KW-0812">Transmembrane</keyword>
<accession>A0A7C2G6E9</accession>
<sequence length="97" mass="10033">MERLARVSGWAGVVVGLSGVVPGLFLLRGSMIEFGMVLLLMGALLLVQLVVLEELRHIRRAIARLAMQAMQAEGGSRGEGGGGVAGSPEGGQVGAHR</sequence>
<feature type="transmembrane region" description="Helical" evidence="2">
    <location>
        <begin position="34"/>
        <end position="52"/>
    </location>
</feature>
<feature type="transmembrane region" description="Helical" evidence="2">
    <location>
        <begin position="7"/>
        <end position="28"/>
    </location>
</feature>
<keyword evidence="2" id="KW-0472">Membrane</keyword>
<comment type="caution">
    <text evidence="3">The sequence shown here is derived from an EMBL/GenBank/DDBJ whole genome shotgun (WGS) entry which is preliminary data.</text>
</comment>
<protein>
    <submittedName>
        <fullName evidence="3">Uncharacterized protein</fullName>
    </submittedName>
</protein>
<proteinExistence type="predicted"/>
<evidence type="ECO:0000313" key="3">
    <source>
        <dbReference type="EMBL" id="HEH82788.1"/>
    </source>
</evidence>
<feature type="compositionally biased region" description="Gly residues" evidence="1">
    <location>
        <begin position="75"/>
        <end position="97"/>
    </location>
</feature>
<evidence type="ECO:0000256" key="1">
    <source>
        <dbReference type="SAM" id="MobiDB-lite"/>
    </source>
</evidence>